<protein>
    <recommendedName>
        <fullName evidence="8">Transcription factor UPBEAT1</fullName>
    </recommendedName>
</protein>
<feature type="region of interest" description="Disordered" evidence="5">
    <location>
        <begin position="15"/>
        <end position="45"/>
    </location>
</feature>
<dbReference type="GO" id="GO:0006355">
    <property type="term" value="P:regulation of DNA-templated transcription"/>
    <property type="evidence" value="ECO:0007669"/>
    <property type="project" value="InterPro"/>
</dbReference>
<evidence type="ECO:0000313" key="7">
    <source>
        <dbReference type="Proteomes" id="UP000257109"/>
    </source>
</evidence>
<dbReference type="Proteomes" id="UP000257109">
    <property type="component" value="Unassembled WGS sequence"/>
</dbReference>
<organism evidence="6 7">
    <name type="scientific">Mucuna pruriens</name>
    <name type="common">Velvet bean</name>
    <name type="synonym">Dolichos pruriens</name>
    <dbReference type="NCBI Taxonomy" id="157652"/>
    <lineage>
        <taxon>Eukaryota</taxon>
        <taxon>Viridiplantae</taxon>
        <taxon>Streptophyta</taxon>
        <taxon>Embryophyta</taxon>
        <taxon>Tracheophyta</taxon>
        <taxon>Spermatophyta</taxon>
        <taxon>Magnoliopsida</taxon>
        <taxon>eudicotyledons</taxon>
        <taxon>Gunneridae</taxon>
        <taxon>Pentapetalae</taxon>
        <taxon>rosids</taxon>
        <taxon>fabids</taxon>
        <taxon>Fabales</taxon>
        <taxon>Fabaceae</taxon>
        <taxon>Papilionoideae</taxon>
        <taxon>50 kb inversion clade</taxon>
        <taxon>NPAAA clade</taxon>
        <taxon>indigoferoid/millettioid clade</taxon>
        <taxon>Phaseoleae</taxon>
        <taxon>Mucuna</taxon>
    </lineage>
</organism>
<comment type="subcellular location">
    <subcellularLocation>
        <location evidence="1">Nucleus</location>
    </subcellularLocation>
</comment>
<dbReference type="AlphaFoldDB" id="A0A371F363"/>
<evidence type="ECO:0000256" key="5">
    <source>
        <dbReference type="SAM" id="MobiDB-lite"/>
    </source>
</evidence>
<dbReference type="OrthoDB" id="994442at2759"/>
<comment type="caution">
    <text evidence="6">The sequence shown here is derived from an EMBL/GenBank/DDBJ whole genome shotgun (WGS) entry which is preliminary data.</text>
</comment>
<evidence type="ECO:0008006" key="8">
    <source>
        <dbReference type="Google" id="ProtNLM"/>
    </source>
</evidence>
<evidence type="ECO:0000256" key="3">
    <source>
        <dbReference type="ARBA" id="ARBA00023163"/>
    </source>
</evidence>
<reference evidence="6" key="1">
    <citation type="submission" date="2018-05" db="EMBL/GenBank/DDBJ databases">
        <title>Draft genome of Mucuna pruriens seed.</title>
        <authorList>
            <person name="Nnadi N.E."/>
            <person name="Vos R."/>
            <person name="Hasami M.H."/>
            <person name="Devisetty U.K."/>
            <person name="Aguiy J.C."/>
        </authorList>
    </citation>
    <scope>NUCLEOTIDE SEQUENCE [LARGE SCALE GENOMIC DNA]</scope>
    <source>
        <strain evidence="6">JCA_2017</strain>
    </source>
</reference>
<keyword evidence="3" id="KW-0804">Transcription</keyword>
<feature type="non-terminal residue" evidence="6">
    <location>
        <position position="1"/>
    </location>
</feature>
<evidence type="ECO:0000313" key="6">
    <source>
        <dbReference type="EMBL" id="RDX72633.1"/>
    </source>
</evidence>
<dbReference type="EMBL" id="QJKJ01010822">
    <property type="protein sequence ID" value="RDX72633.1"/>
    <property type="molecule type" value="Genomic_DNA"/>
</dbReference>
<dbReference type="SUPFAM" id="SSF47459">
    <property type="entry name" value="HLH, helix-loop-helix DNA-binding domain"/>
    <property type="match status" value="1"/>
</dbReference>
<name>A0A371F363_MUCPR</name>
<keyword evidence="2" id="KW-0805">Transcription regulation</keyword>
<sequence length="135" mass="15595">MTTITRHSYKLSIKRATRTRRRRRQPQKRKATSSIGSFKSMQGKCKSNKLSQKLEALKNLIPTHNGQTVKPDQLFKETADYIVLLRTRLLLLQKLIQYYGNNNNNENENVICVGTLVEEKFEWETRNGEGNGGNL</sequence>
<keyword evidence="7" id="KW-1185">Reference proteome</keyword>
<dbReference type="PANTHER" id="PTHR33124:SF57">
    <property type="entry name" value="TRANSCRIPTION FACTOR UPBEAT-LIKE PROTEIN"/>
    <property type="match status" value="1"/>
</dbReference>
<feature type="compositionally biased region" description="Basic residues" evidence="5">
    <location>
        <begin position="15"/>
        <end position="31"/>
    </location>
</feature>
<dbReference type="InterPro" id="IPR044660">
    <property type="entry name" value="IBH1-like"/>
</dbReference>
<proteinExistence type="predicted"/>
<dbReference type="GO" id="GO:0046983">
    <property type="term" value="F:protein dimerization activity"/>
    <property type="evidence" value="ECO:0007669"/>
    <property type="project" value="InterPro"/>
</dbReference>
<dbReference type="InterPro" id="IPR036638">
    <property type="entry name" value="HLH_DNA-bd_sf"/>
</dbReference>
<evidence type="ECO:0000256" key="2">
    <source>
        <dbReference type="ARBA" id="ARBA00023015"/>
    </source>
</evidence>
<accession>A0A371F363</accession>
<dbReference type="GO" id="GO:0005634">
    <property type="term" value="C:nucleus"/>
    <property type="evidence" value="ECO:0007669"/>
    <property type="project" value="UniProtKB-SubCell"/>
</dbReference>
<evidence type="ECO:0000256" key="1">
    <source>
        <dbReference type="ARBA" id="ARBA00004123"/>
    </source>
</evidence>
<dbReference type="PANTHER" id="PTHR33124">
    <property type="entry name" value="TRANSCRIPTION FACTOR IBH1-LIKE 1"/>
    <property type="match status" value="1"/>
</dbReference>
<gene>
    <name evidence="6" type="ORF">CR513_47845</name>
</gene>
<keyword evidence="4" id="KW-0539">Nucleus</keyword>
<evidence type="ECO:0000256" key="4">
    <source>
        <dbReference type="ARBA" id="ARBA00023242"/>
    </source>
</evidence>